<organism evidence="1 2">
    <name type="scientific">Streblomastix strix</name>
    <dbReference type="NCBI Taxonomy" id="222440"/>
    <lineage>
        <taxon>Eukaryota</taxon>
        <taxon>Metamonada</taxon>
        <taxon>Preaxostyla</taxon>
        <taxon>Oxymonadida</taxon>
        <taxon>Streblomastigidae</taxon>
        <taxon>Streblomastix</taxon>
    </lineage>
</organism>
<comment type="caution">
    <text evidence="1">The sequence shown here is derived from an EMBL/GenBank/DDBJ whole genome shotgun (WGS) entry which is preliminary data.</text>
</comment>
<dbReference type="Proteomes" id="UP000324800">
    <property type="component" value="Unassembled WGS sequence"/>
</dbReference>
<protein>
    <submittedName>
        <fullName evidence="1">Uncharacterized protein</fullName>
    </submittedName>
</protein>
<reference evidence="1 2" key="1">
    <citation type="submission" date="2019-03" db="EMBL/GenBank/DDBJ databases">
        <title>Single cell metagenomics reveals metabolic interactions within the superorganism composed of flagellate Streblomastix strix and complex community of Bacteroidetes bacteria on its surface.</title>
        <authorList>
            <person name="Treitli S.C."/>
            <person name="Kolisko M."/>
            <person name="Husnik F."/>
            <person name="Keeling P."/>
            <person name="Hampl V."/>
        </authorList>
    </citation>
    <scope>NUCLEOTIDE SEQUENCE [LARGE SCALE GENOMIC DNA]</scope>
    <source>
        <strain evidence="1">ST1C</strain>
    </source>
</reference>
<dbReference type="AlphaFoldDB" id="A0A5J4VEK4"/>
<evidence type="ECO:0000313" key="2">
    <source>
        <dbReference type="Proteomes" id="UP000324800"/>
    </source>
</evidence>
<proteinExistence type="predicted"/>
<sequence>MNAILEIKFNPTLFIEFRAFKAIRIRLKIPPDATTPQIYSSQFIPTNPQCTPTFKIAEAGGDSLTKIV</sequence>
<dbReference type="EMBL" id="SNRW01007562">
    <property type="protein sequence ID" value="KAA6381040.1"/>
    <property type="molecule type" value="Genomic_DNA"/>
</dbReference>
<evidence type="ECO:0000313" key="1">
    <source>
        <dbReference type="EMBL" id="KAA6381040.1"/>
    </source>
</evidence>
<accession>A0A5J4VEK4</accession>
<gene>
    <name evidence="1" type="ORF">EZS28_023431</name>
</gene>
<name>A0A5J4VEK4_9EUKA</name>